<accession>A0A2P2J118</accession>
<keyword evidence="1" id="KW-1133">Transmembrane helix</keyword>
<dbReference type="EMBL" id="GGEC01006693">
    <property type="protein sequence ID" value="MBW87176.1"/>
    <property type="molecule type" value="Transcribed_RNA"/>
</dbReference>
<sequence length="27" mass="3508">MQTYLYSHFVFYLIHTDFLFTYFIFSY</sequence>
<feature type="transmembrane region" description="Helical" evidence="1">
    <location>
        <begin position="6"/>
        <end position="25"/>
    </location>
</feature>
<keyword evidence="1" id="KW-0472">Membrane</keyword>
<proteinExistence type="predicted"/>
<organism evidence="2">
    <name type="scientific">Rhizophora mucronata</name>
    <name type="common">Asiatic mangrove</name>
    <dbReference type="NCBI Taxonomy" id="61149"/>
    <lineage>
        <taxon>Eukaryota</taxon>
        <taxon>Viridiplantae</taxon>
        <taxon>Streptophyta</taxon>
        <taxon>Embryophyta</taxon>
        <taxon>Tracheophyta</taxon>
        <taxon>Spermatophyta</taxon>
        <taxon>Magnoliopsida</taxon>
        <taxon>eudicotyledons</taxon>
        <taxon>Gunneridae</taxon>
        <taxon>Pentapetalae</taxon>
        <taxon>rosids</taxon>
        <taxon>fabids</taxon>
        <taxon>Malpighiales</taxon>
        <taxon>Rhizophoraceae</taxon>
        <taxon>Rhizophora</taxon>
    </lineage>
</organism>
<reference evidence="2" key="1">
    <citation type="submission" date="2018-02" db="EMBL/GenBank/DDBJ databases">
        <title>Rhizophora mucronata_Transcriptome.</title>
        <authorList>
            <person name="Meera S.P."/>
            <person name="Sreeshan A."/>
            <person name="Augustine A."/>
        </authorList>
    </citation>
    <scope>NUCLEOTIDE SEQUENCE</scope>
    <source>
        <tissue evidence="2">Leaf</tissue>
    </source>
</reference>
<evidence type="ECO:0000256" key="1">
    <source>
        <dbReference type="SAM" id="Phobius"/>
    </source>
</evidence>
<protein>
    <submittedName>
        <fullName evidence="2">Uncharacterized protein</fullName>
    </submittedName>
</protein>
<dbReference type="AlphaFoldDB" id="A0A2P2J118"/>
<keyword evidence="1" id="KW-0812">Transmembrane</keyword>
<evidence type="ECO:0000313" key="2">
    <source>
        <dbReference type="EMBL" id="MBW87176.1"/>
    </source>
</evidence>
<name>A0A2P2J118_RHIMU</name>